<dbReference type="EMBL" id="JAGINW010000001">
    <property type="protein sequence ID" value="MBP2330017.1"/>
    <property type="molecule type" value="Genomic_DNA"/>
</dbReference>
<dbReference type="InterPro" id="IPR001387">
    <property type="entry name" value="Cro/C1-type_HTH"/>
</dbReference>
<dbReference type="InterPro" id="IPR043917">
    <property type="entry name" value="DUF5753"/>
</dbReference>
<dbReference type="PROSITE" id="PS50943">
    <property type="entry name" value="HTH_CROC1"/>
    <property type="match status" value="1"/>
</dbReference>
<accession>A0ABS4U032</accession>
<dbReference type="Gene3D" id="1.10.260.40">
    <property type="entry name" value="lambda repressor-like DNA-binding domains"/>
    <property type="match status" value="1"/>
</dbReference>
<dbReference type="Pfam" id="PF13560">
    <property type="entry name" value="HTH_31"/>
    <property type="match status" value="1"/>
</dbReference>
<reference evidence="2 3" key="1">
    <citation type="submission" date="2021-03" db="EMBL/GenBank/DDBJ databases">
        <title>Sequencing the genomes of 1000 actinobacteria strains.</title>
        <authorList>
            <person name="Klenk H.-P."/>
        </authorList>
    </citation>
    <scope>NUCLEOTIDE SEQUENCE [LARGE SCALE GENOMIC DNA]</scope>
    <source>
        <strain evidence="2 3">DSM 46670</strain>
    </source>
</reference>
<keyword evidence="3" id="KW-1185">Reference proteome</keyword>
<gene>
    <name evidence="2" type="ORF">JOF56_010402</name>
</gene>
<name>A0ABS4U032_9PSEU</name>
<dbReference type="InterPro" id="IPR010982">
    <property type="entry name" value="Lambda_DNA-bd_dom_sf"/>
</dbReference>
<dbReference type="RefSeq" id="WP_209646697.1">
    <property type="nucleotide sequence ID" value="NZ_JAGINW010000001.1"/>
</dbReference>
<dbReference type="CDD" id="cd00093">
    <property type="entry name" value="HTH_XRE"/>
    <property type="match status" value="1"/>
</dbReference>
<dbReference type="SMART" id="SM00530">
    <property type="entry name" value="HTH_XRE"/>
    <property type="match status" value="1"/>
</dbReference>
<evidence type="ECO:0000259" key="1">
    <source>
        <dbReference type="PROSITE" id="PS50943"/>
    </source>
</evidence>
<organism evidence="2 3">
    <name type="scientific">Kibdelosporangium banguiense</name>
    <dbReference type="NCBI Taxonomy" id="1365924"/>
    <lineage>
        <taxon>Bacteria</taxon>
        <taxon>Bacillati</taxon>
        <taxon>Actinomycetota</taxon>
        <taxon>Actinomycetes</taxon>
        <taxon>Pseudonocardiales</taxon>
        <taxon>Pseudonocardiaceae</taxon>
        <taxon>Kibdelosporangium</taxon>
    </lineage>
</organism>
<dbReference type="Proteomes" id="UP001519332">
    <property type="component" value="Unassembled WGS sequence"/>
</dbReference>
<proteinExistence type="predicted"/>
<evidence type="ECO:0000313" key="3">
    <source>
        <dbReference type="Proteomes" id="UP001519332"/>
    </source>
</evidence>
<dbReference type="Pfam" id="PF19054">
    <property type="entry name" value="DUF5753"/>
    <property type="match status" value="1"/>
</dbReference>
<comment type="caution">
    <text evidence="2">The sequence shown here is derived from an EMBL/GenBank/DDBJ whole genome shotgun (WGS) entry which is preliminary data.</text>
</comment>
<evidence type="ECO:0000313" key="2">
    <source>
        <dbReference type="EMBL" id="MBP2330017.1"/>
    </source>
</evidence>
<feature type="domain" description="HTH cro/C1-type" evidence="1">
    <location>
        <begin position="20"/>
        <end position="73"/>
    </location>
</feature>
<dbReference type="SUPFAM" id="SSF47413">
    <property type="entry name" value="lambda repressor-like DNA-binding domains"/>
    <property type="match status" value="1"/>
</dbReference>
<protein>
    <recommendedName>
        <fullName evidence="1">HTH cro/C1-type domain-containing protein</fullName>
    </recommendedName>
</protein>
<sequence>MPPGQRAIPNLAGRQLARNLKELRIKAKLSQMEAGDKLWMDHGKLSRIETGQIPEVSLLREMLDLYGVIVNDWEPMLNLWKRARQRGWWRDFGIDNRGYVALEHDACLVQNFQLDLIPGLLQTEAYMRMLLTKGTRRGHSKEWLTKQITVRLRRAKRLGGDDPLKLHAVVDERCLRMNFGRKIMVEQLKLVLERAALPNVTVQIVPVDRGPYVGWNGSFVVLDYSDPNERSIAYIPHAAGAAHLDDLEAVQDCRLDFEHIAKMALSPEDSRAFTEEVIAQL</sequence>